<comment type="similarity">
    <text evidence="1">Belongs to the major facilitator superfamily. Phosphate:H(+) symporter (TC 2.A.1.9) family.</text>
</comment>
<keyword evidence="2" id="KW-1133">Transmembrane helix</keyword>
<sequence>MEGSWAVIGEYEFAYYGFSKEQMLKSLCIGYAVSLGHKKLCLSFYMLHLFVSIWKIVTGNPTIWLASICLSLASSMFSFSFETLMIVEHDKLGQRQDSLNDMFWLMTFLESASFIGSQVIGNYLIDGNVNKNITSIWNEAVVLALVAVIFVTRGWKENLQKAAFKDYCILFHKHVGSDKRIWLLSWAQACTHFSIAAFWITWAPTIVADGREVSLGLIYPCLLGFKMLGSTGFPWLFHGPLALRIEEYLVYAFIIMGLALTIVAYDYQEIEVLVTLFCLFHACIGVVLPSLARLRTMYVPNEVRGGMMSLSHMPANAAVLLFLVLIGYYQRIENSTISAFAALGLFSAAGCMYMLKKCGKQSRYNL</sequence>
<keyword evidence="2" id="KW-0472">Membrane</keyword>
<comment type="caution">
    <text evidence="3">The sequence shown here is derived from an EMBL/GenBank/DDBJ whole genome shotgun (WGS) entry which is preliminary data.</text>
</comment>
<feature type="transmembrane region" description="Helical" evidence="2">
    <location>
        <begin position="181"/>
        <end position="202"/>
    </location>
</feature>
<dbReference type="EMBL" id="JABTTQ020000008">
    <property type="protein sequence ID" value="KAK6151253.1"/>
    <property type="molecule type" value="Genomic_DNA"/>
</dbReference>
<accession>A0ABR0WUS5</accession>
<dbReference type="PANTHER" id="PTHR23516">
    <property type="entry name" value="SAM (S-ADENOSYL METHIONINE) TRANSPORTER"/>
    <property type="match status" value="1"/>
</dbReference>
<feature type="transmembrane region" description="Helical" evidence="2">
    <location>
        <begin position="217"/>
        <end position="236"/>
    </location>
</feature>
<dbReference type="Pfam" id="PF05631">
    <property type="entry name" value="MFS_5"/>
    <property type="match status" value="1"/>
</dbReference>
<feature type="transmembrane region" description="Helical" evidence="2">
    <location>
        <begin position="63"/>
        <end position="81"/>
    </location>
</feature>
<dbReference type="Gene3D" id="1.20.1250.20">
    <property type="entry name" value="MFS general substrate transporter like domains"/>
    <property type="match status" value="1"/>
</dbReference>
<dbReference type="SUPFAM" id="SSF103473">
    <property type="entry name" value="MFS general substrate transporter"/>
    <property type="match status" value="1"/>
</dbReference>
<gene>
    <name evidence="3" type="ORF">DH2020_016185</name>
</gene>
<proteinExistence type="inferred from homology"/>
<protein>
    <submittedName>
        <fullName evidence="3">Uncharacterized protein</fullName>
    </submittedName>
</protein>
<feature type="transmembrane region" description="Helical" evidence="2">
    <location>
        <begin position="136"/>
        <end position="155"/>
    </location>
</feature>
<name>A0ABR0WUS5_REHGL</name>
<feature type="transmembrane region" description="Helical" evidence="2">
    <location>
        <begin position="336"/>
        <end position="355"/>
    </location>
</feature>
<feature type="transmembrane region" description="Helical" evidence="2">
    <location>
        <begin position="102"/>
        <end position="124"/>
    </location>
</feature>
<evidence type="ECO:0000256" key="1">
    <source>
        <dbReference type="ARBA" id="ARBA00044504"/>
    </source>
</evidence>
<feature type="transmembrane region" description="Helical" evidence="2">
    <location>
        <begin position="313"/>
        <end position="330"/>
    </location>
</feature>
<feature type="transmembrane region" description="Helical" evidence="2">
    <location>
        <begin position="248"/>
        <end position="267"/>
    </location>
</feature>
<dbReference type="InterPro" id="IPR036259">
    <property type="entry name" value="MFS_trans_sf"/>
</dbReference>
<keyword evidence="2" id="KW-0812">Transmembrane</keyword>
<evidence type="ECO:0000313" key="4">
    <source>
        <dbReference type="Proteomes" id="UP001318860"/>
    </source>
</evidence>
<keyword evidence="4" id="KW-1185">Reference proteome</keyword>
<reference evidence="3 4" key="1">
    <citation type="journal article" date="2021" name="Comput. Struct. Biotechnol. J.">
        <title>De novo genome assembly of the potent medicinal plant Rehmannia glutinosa using nanopore technology.</title>
        <authorList>
            <person name="Ma L."/>
            <person name="Dong C."/>
            <person name="Song C."/>
            <person name="Wang X."/>
            <person name="Zheng X."/>
            <person name="Niu Y."/>
            <person name="Chen S."/>
            <person name="Feng W."/>
        </authorList>
    </citation>
    <scope>NUCLEOTIDE SEQUENCE [LARGE SCALE GENOMIC DNA]</scope>
    <source>
        <strain evidence="3">DH-2019</strain>
    </source>
</reference>
<organism evidence="3 4">
    <name type="scientific">Rehmannia glutinosa</name>
    <name type="common">Chinese foxglove</name>
    <dbReference type="NCBI Taxonomy" id="99300"/>
    <lineage>
        <taxon>Eukaryota</taxon>
        <taxon>Viridiplantae</taxon>
        <taxon>Streptophyta</taxon>
        <taxon>Embryophyta</taxon>
        <taxon>Tracheophyta</taxon>
        <taxon>Spermatophyta</taxon>
        <taxon>Magnoliopsida</taxon>
        <taxon>eudicotyledons</taxon>
        <taxon>Gunneridae</taxon>
        <taxon>Pentapetalae</taxon>
        <taxon>asterids</taxon>
        <taxon>lamiids</taxon>
        <taxon>Lamiales</taxon>
        <taxon>Orobanchaceae</taxon>
        <taxon>Rehmannieae</taxon>
        <taxon>Rehmannia</taxon>
    </lineage>
</organism>
<feature type="transmembrane region" description="Helical" evidence="2">
    <location>
        <begin position="273"/>
        <end position="292"/>
    </location>
</feature>
<dbReference type="PANTHER" id="PTHR23516:SF2">
    <property type="entry name" value="MOLYBDATE-ANION TRANSPORTER"/>
    <property type="match status" value="1"/>
</dbReference>
<evidence type="ECO:0000313" key="3">
    <source>
        <dbReference type="EMBL" id="KAK6151253.1"/>
    </source>
</evidence>
<dbReference type="InterPro" id="IPR008509">
    <property type="entry name" value="MOT2/MFSD5"/>
</dbReference>
<dbReference type="Proteomes" id="UP001318860">
    <property type="component" value="Unassembled WGS sequence"/>
</dbReference>
<evidence type="ECO:0000256" key="2">
    <source>
        <dbReference type="SAM" id="Phobius"/>
    </source>
</evidence>